<dbReference type="InterPro" id="IPR050836">
    <property type="entry name" value="SDS22/Internalin_LRR"/>
</dbReference>
<name>A0ABP1HH14_9EUKA</name>
<accession>A0ABP1HH14</accession>
<evidence type="ECO:0000256" key="2">
    <source>
        <dbReference type="ARBA" id="ARBA00022737"/>
    </source>
</evidence>
<dbReference type="InterPro" id="IPR025875">
    <property type="entry name" value="Leu-rich_rpt_4"/>
</dbReference>
<dbReference type="PANTHER" id="PTHR46652:SF3">
    <property type="entry name" value="LEUCINE-RICH REPEAT-CONTAINING PROTEIN 9"/>
    <property type="match status" value="1"/>
</dbReference>
<organism evidence="3 4">
    <name type="scientific">Hexamita inflata</name>
    <dbReference type="NCBI Taxonomy" id="28002"/>
    <lineage>
        <taxon>Eukaryota</taxon>
        <taxon>Metamonada</taxon>
        <taxon>Diplomonadida</taxon>
        <taxon>Hexamitidae</taxon>
        <taxon>Hexamitinae</taxon>
        <taxon>Hexamita</taxon>
    </lineage>
</organism>
<reference evidence="3 4" key="1">
    <citation type="submission" date="2024-07" db="EMBL/GenBank/DDBJ databases">
        <authorList>
            <person name="Akdeniz Z."/>
        </authorList>
    </citation>
    <scope>NUCLEOTIDE SEQUENCE [LARGE SCALE GENOMIC DNA]</scope>
</reference>
<dbReference type="InterPro" id="IPR001611">
    <property type="entry name" value="Leu-rich_rpt"/>
</dbReference>
<evidence type="ECO:0000313" key="4">
    <source>
        <dbReference type="Proteomes" id="UP001642409"/>
    </source>
</evidence>
<keyword evidence="1" id="KW-0433">Leucine-rich repeat</keyword>
<sequence>MNELIIEQEKHDMRVLDFYKTQVKYNTLVIDQSDIVQNIQFIDQLPINILKIFICNDIRFDRVPTKLTNIQLTSCPKTNFTGFEQMKQLTVLTLNYNQLSHINFLGVLVNLTYLNICSNEIQNISPIKNLIQLKQIKMEFNQIQDISPLRKLIKLEIINLNSNQVIDVNPLKYLKQLRQLYVQQNLILNIKPIQRLRKLVVCNVNYNFIEDLSDMPQIPWSEDENVEEQIGFELFDKEKDIQFIPTKQQQHFSNKIIVIYEYQDKLKQQCEITKTTTFNLKQQKNRAQQLLIQQIDSHFYWSRCVTALFQANNSVNSQ</sequence>
<comment type="caution">
    <text evidence="3">The sequence shown here is derived from an EMBL/GenBank/DDBJ whole genome shotgun (WGS) entry which is preliminary data.</text>
</comment>
<dbReference type="EMBL" id="CAXDID020000023">
    <property type="protein sequence ID" value="CAL5989394.1"/>
    <property type="molecule type" value="Genomic_DNA"/>
</dbReference>
<dbReference type="PROSITE" id="PS51450">
    <property type="entry name" value="LRR"/>
    <property type="match status" value="2"/>
</dbReference>
<protein>
    <submittedName>
        <fullName evidence="3">Leucine-rich_repeat domain-containing protein</fullName>
    </submittedName>
</protein>
<proteinExistence type="predicted"/>
<keyword evidence="4" id="KW-1185">Reference proteome</keyword>
<evidence type="ECO:0000313" key="3">
    <source>
        <dbReference type="EMBL" id="CAL5989394.1"/>
    </source>
</evidence>
<dbReference type="Gene3D" id="3.80.10.10">
    <property type="entry name" value="Ribonuclease Inhibitor"/>
    <property type="match status" value="1"/>
</dbReference>
<dbReference type="InterPro" id="IPR032675">
    <property type="entry name" value="LRR_dom_sf"/>
</dbReference>
<keyword evidence="2" id="KW-0677">Repeat</keyword>
<dbReference type="Proteomes" id="UP001642409">
    <property type="component" value="Unassembled WGS sequence"/>
</dbReference>
<dbReference type="SUPFAM" id="SSF52058">
    <property type="entry name" value="L domain-like"/>
    <property type="match status" value="1"/>
</dbReference>
<evidence type="ECO:0000256" key="1">
    <source>
        <dbReference type="ARBA" id="ARBA00022614"/>
    </source>
</evidence>
<dbReference type="Pfam" id="PF12799">
    <property type="entry name" value="LRR_4"/>
    <property type="match status" value="1"/>
</dbReference>
<gene>
    <name evidence="3" type="ORF">HINF_LOCUS10844</name>
</gene>
<dbReference type="PANTHER" id="PTHR46652">
    <property type="entry name" value="LEUCINE-RICH REPEAT AND IQ DOMAIN-CONTAINING PROTEIN 1-RELATED"/>
    <property type="match status" value="1"/>
</dbReference>